<dbReference type="EMBL" id="LXQD01000081">
    <property type="protein sequence ID" value="RCJ39083.1"/>
    <property type="molecule type" value="Genomic_DNA"/>
</dbReference>
<evidence type="ECO:0000256" key="1">
    <source>
        <dbReference type="SAM" id="MobiDB-lite"/>
    </source>
</evidence>
<reference evidence="2" key="1">
    <citation type="submission" date="2016-04" db="EMBL/GenBank/DDBJ databases">
        <authorList>
            <person name="Tabuchi Yagui T.R."/>
        </authorList>
    </citation>
    <scope>NUCLEOTIDE SEQUENCE [LARGE SCALE GENOMIC DNA]</scope>
    <source>
        <strain evidence="2">NIES-26</strain>
    </source>
</reference>
<proteinExistence type="predicted"/>
<comment type="caution">
    <text evidence="2">The sequence shown here is derived from an EMBL/GenBank/DDBJ whole genome shotgun (WGS) entry which is preliminary data.</text>
</comment>
<protein>
    <submittedName>
        <fullName evidence="2">Uncharacterized protein</fullName>
    </submittedName>
</protein>
<organism evidence="2 3">
    <name type="scientific">Nostoc minutum NIES-26</name>
    <dbReference type="NCBI Taxonomy" id="1844469"/>
    <lineage>
        <taxon>Bacteria</taxon>
        <taxon>Bacillati</taxon>
        <taxon>Cyanobacteriota</taxon>
        <taxon>Cyanophyceae</taxon>
        <taxon>Nostocales</taxon>
        <taxon>Nostocaceae</taxon>
        <taxon>Nostoc</taxon>
    </lineage>
</organism>
<dbReference type="AlphaFoldDB" id="A0A367RTP0"/>
<dbReference type="Proteomes" id="UP000252107">
    <property type="component" value="Unassembled WGS sequence"/>
</dbReference>
<keyword evidence="3" id="KW-1185">Reference proteome</keyword>
<feature type="region of interest" description="Disordered" evidence="1">
    <location>
        <begin position="106"/>
        <end position="127"/>
    </location>
</feature>
<sequence length="127" mass="14283">MRRIIPPIDSTNCELRIVLAIASVLKNYIFCAEFQKVEGALGTYWFIQWSYRNPESDFEKDALEAAEMIRSGAESGATLHWVINETYERWADNAIATAPALPPVSEAEARASLQPQNQAIIPSSRKR</sequence>
<evidence type="ECO:0000313" key="2">
    <source>
        <dbReference type="EMBL" id="RCJ39083.1"/>
    </source>
</evidence>
<name>A0A367RTP0_9NOSO</name>
<gene>
    <name evidence="2" type="ORF">A6770_39150</name>
</gene>
<evidence type="ECO:0000313" key="3">
    <source>
        <dbReference type="Proteomes" id="UP000252107"/>
    </source>
</evidence>
<accession>A0A367RTP0</accession>